<dbReference type="PANTHER" id="PTHR46579">
    <property type="entry name" value="F5/8 TYPE C DOMAIN-CONTAINING PROTEIN-RELATED"/>
    <property type="match status" value="1"/>
</dbReference>
<reference evidence="2" key="1">
    <citation type="submission" date="2021-07" db="EMBL/GenBank/DDBJ databases">
        <authorList>
            <person name="Catto M.A."/>
            <person name="Jacobson A."/>
            <person name="Kennedy G."/>
            <person name="Labadie P."/>
            <person name="Hunt B.G."/>
            <person name="Srinivasan R."/>
        </authorList>
    </citation>
    <scope>NUCLEOTIDE SEQUENCE</scope>
    <source>
        <strain evidence="2">PL_HMW_Pooled</strain>
        <tissue evidence="2">Head</tissue>
    </source>
</reference>
<dbReference type="AlphaFoldDB" id="A0AAE1H6L9"/>
<dbReference type="Pfam" id="PF06869">
    <property type="entry name" value="DUF1258"/>
    <property type="match status" value="1"/>
</dbReference>
<reference evidence="2" key="2">
    <citation type="journal article" date="2023" name="BMC Genomics">
        <title>Pest status, molecular evolution, and epigenetic factors derived from the genome assembly of Frankliniella fusca, a thysanopteran phytovirus vector.</title>
        <authorList>
            <person name="Catto M.A."/>
            <person name="Labadie P.E."/>
            <person name="Jacobson A.L."/>
            <person name="Kennedy G.G."/>
            <person name="Srinivasan R."/>
            <person name="Hunt B.G."/>
        </authorList>
    </citation>
    <scope>NUCLEOTIDE SEQUENCE</scope>
    <source>
        <strain evidence="2">PL_HMW_Pooled</strain>
    </source>
</reference>
<gene>
    <name evidence="2" type="ORF">KUF71_025075</name>
</gene>
<keyword evidence="3" id="KW-1185">Reference proteome</keyword>
<sequence>MEDDSNAGPGKRLKLQGDPLLTPVTQPEDTPLRHGVSLEDRLAQASRPLGVHLQENVQPGPGPSRMSLQHPLILLPRSSMSFRPAGNKLLEAATQNLSLAGTSSHVPQMAVNTIGTADVQFLSGSSPTVSPHIYSLDLHQGPLHLDPPAAPNITQSFVLQPTEKLVPINLGTALEWDYFVNNPSVQEIPSEVDISQFIFPHSYFDDSLHPLSSEDTPPVIQQQEEVHLKLFSNSTLSVSDSVVALLQLATSCHMSGTDFCKLLDCVHLLLPKSNNLPPIRHAVFNIFKDDSTALNVIYYCDSCWKIRSSQQEHCDVCRNSSVKYFIGCSIIQQLQKIFARPGLIEKLKYKNSRTKQNCDGIEDLYDSSIYKESELTFLTDIFKISLTWYTDGVSLYNCSSYSLWPFLFVINELPPEERFKPENLIIGGLWGDSAKPHPNLFLLPLYHEIVKLKEGFPVKLHGEENEREVKGIVLFGTADVPAKATFMCMKGHSGYYSCPKCLISGEKSARTGIVMVFSHAEELILRNDDNYNECVQNSVRLKAEDRGVFGPSILSYMIKFIDTANTLLRNLNLPHFVQRLPEDVTKLHFWKASLCRNFLLYIALFIMKAIMKPEYYANFCLLVDGIALLHRSSITASDIALADEYLTQFCRDFERLFGVRHMSSNIHLLRHLATSVLECGNLCLTSCFRFEDLNGKLADLVHGTTHATKQIFKNLSVLSELPLLVSSVQSVEVKSFCRKLTNHNYLTVSENISKNIFVVGNIDAVTQHFEKISELCSNVTQVEFRTFSRLFKKGSLFVSSSYTKGSRVSCYCKYVSSNGPVHGKILTFVKVCSSPPMYLAYILRSDFEPIGLQRHVIFSTTHETTDLVSVTDLICLSWYLQVEGIAYIVDPLNPYEME</sequence>
<evidence type="ECO:0000256" key="1">
    <source>
        <dbReference type="SAM" id="MobiDB-lite"/>
    </source>
</evidence>
<dbReference type="Proteomes" id="UP001219518">
    <property type="component" value="Unassembled WGS sequence"/>
</dbReference>
<name>A0AAE1H6L9_9NEOP</name>
<dbReference type="InterPro" id="IPR009667">
    <property type="entry name" value="DUF1258"/>
</dbReference>
<protein>
    <submittedName>
        <fullName evidence="2">Centrosomal protein of 295 kDa</fullName>
    </submittedName>
</protein>
<comment type="caution">
    <text evidence="2">The sequence shown here is derived from an EMBL/GenBank/DDBJ whole genome shotgun (WGS) entry which is preliminary data.</text>
</comment>
<evidence type="ECO:0000313" key="2">
    <source>
        <dbReference type="EMBL" id="KAK3915745.1"/>
    </source>
</evidence>
<proteinExistence type="predicted"/>
<organism evidence="2 3">
    <name type="scientific">Frankliniella fusca</name>
    <dbReference type="NCBI Taxonomy" id="407009"/>
    <lineage>
        <taxon>Eukaryota</taxon>
        <taxon>Metazoa</taxon>
        <taxon>Ecdysozoa</taxon>
        <taxon>Arthropoda</taxon>
        <taxon>Hexapoda</taxon>
        <taxon>Insecta</taxon>
        <taxon>Pterygota</taxon>
        <taxon>Neoptera</taxon>
        <taxon>Paraneoptera</taxon>
        <taxon>Thysanoptera</taxon>
        <taxon>Terebrantia</taxon>
        <taxon>Thripoidea</taxon>
        <taxon>Thripidae</taxon>
        <taxon>Frankliniella</taxon>
    </lineage>
</organism>
<feature type="region of interest" description="Disordered" evidence="1">
    <location>
        <begin position="1"/>
        <end position="32"/>
    </location>
</feature>
<accession>A0AAE1H6L9</accession>
<dbReference type="EMBL" id="JAHWGI010000461">
    <property type="protein sequence ID" value="KAK3915745.1"/>
    <property type="molecule type" value="Genomic_DNA"/>
</dbReference>
<evidence type="ECO:0000313" key="3">
    <source>
        <dbReference type="Proteomes" id="UP001219518"/>
    </source>
</evidence>
<dbReference type="PANTHER" id="PTHR46579:SF1">
    <property type="entry name" value="F5_8 TYPE C DOMAIN-CONTAINING PROTEIN"/>
    <property type="match status" value="1"/>
</dbReference>